<evidence type="ECO:0000313" key="8">
    <source>
        <dbReference type="Proteomes" id="UP000319627"/>
    </source>
</evidence>
<dbReference type="NCBIfam" id="TIGR00229">
    <property type="entry name" value="sensory_box"/>
    <property type="match status" value="1"/>
</dbReference>
<dbReference type="InterPro" id="IPR000160">
    <property type="entry name" value="GGDEF_dom"/>
</dbReference>
<dbReference type="InterPro" id="IPR052155">
    <property type="entry name" value="Biofilm_reg_signaling"/>
</dbReference>
<dbReference type="InterPro" id="IPR043128">
    <property type="entry name" value="Rev_trsase/Diguanyl_cyclase"/>
</dbReference>
<dbReference type="SMART" id="SM00091">
    <property type="entry name" value="PAS"/>
    <property type="match status" value="1"/>
</dbReference>
<feature type="domain" description="EAL" evidence="5">
    <location>
        <begin position="497"/>
        <end position="751"/>
    </location>
</feature>
<dbReference type="FunFam" id="3.20.20.450:FF:000001">
    <property type="entry name" value="Cyclic di-GMP phosphodiesterase yahA"/>
    <property type="match status" value="1"/>
</dbReference>
<dbReference type="PROSITE" id="PS50113">
    <property type="entry name" value="PAC"/>
    <property type="match status" value="1"/>
</dbReference>
<dbReference type="InterPro" id="IPR001610">
    <property type="entry name" value="PAC"/>
</dbReference>
<dbReference type="Gene3D" id="3.30.70.270">
    <property type="match status" value="1"/>
</dbReference>
<dbReference type="EC" id="3.1.4.52" evidence="1"/>
<keyword evidence="2" id="KW-0973">c-di-GMP</keyword>
<dbReference type="PROSITE" id="PS50883">
    <property type="entry name" value="EAL"/>
    <property type="match status" value="1"/>
</dbReference>
<dbReference type="InterPro" id="IPR003018">
    <property type="entry name" value="GAF"/>
</dbReference>
<gene>
    <name evidence="7" type="ORF">LX59_01664</name>
</gene>
<feature type="domain" description="GGDEF" evidence="6">
    <location>
        <begin position="356"/>
        <end position="488"/>
    </location>
</feature>
<evidence type="ECO:0000313" key="7">
    <source>
        <dbReference type="EMBL" id="TWH71380.1"/>
    </source>
</evidence>
<dbReference type="PROSITE" id="PS50112">
    <property type="entry name" value="PAS"/>
    <property type="match status" value="1"/>
</dbReference>
<dbReference type="SMART" id="SM00052">
    <property type="entry name" value="EAL"/>
    <property type="match status" value="1"/>
</dbReference>
<comment type="caution">
    <text evidence="7">The sequence shown here is derived from an EMBL/GenBank/DDBJ whole genome shotgun (WGS) entry which is preliminary data.</text>
</comment>
<dbReference type="InterPro" id="IPR001633">
    <property type="entry name" value="EAL_dom"/>
</dbReference>
<dbReference type="SUPFAM" id="SSF55781">
    <property type="entry name" value="GAF domain-like"/>
    <property type="match status" value="1"/>
</dbReference>
<dbReference type="PROSITE" id="PS50887">
    <property type="entry name" value="GGDEF"/>
    <property type="match status" value="1"/>
</dbReference>
<dbReference type="SUPFAM" id="SSF141868">
    <property type="entry name" value="EAL domain-like"/>
    <property type="match status" value="1"/>
</dbReference>
<dbReference type="Pfam" id="PF01590">
    <property type="entry name" value="GAF"/>
    <property type="match status" value="1"/>
</dbReference>
<evidence type="ECO:0000259" key="6">
    <source>
        <dbReference type="PROSITE" id="PS50887"/>
    </source>
</evidence>
<evidence type="ECO:0000259" key="3">
    <source>
        <dbReference type="PROSITE" id="PS50112"/>
    </source>
</evidence>
<dbReference type="SUPFAM" id="SSF55785">
    <property type="entry name" value="PYP-like sensor domain (PAS domain)"/>
    <property type="match status" value="1"/>
</dbReference>
<dbReference type="PANTHER" id="PTHR44757:SF2">
    <property type="entry name" value="BIOFILM ARCHITECTURE MAINTENANCE PROTEIN MBAA"/>
    <property type="match status" value="1"/>
</dbReference>
<feature type="domain" description="PAC" evidence="4">
    <location>
        <begin position="274"/>
        <end position="326"/>
    </location>
</feature>
<dbReference type="PANTHER" id="PTHR44757">
    <property type="entry name" value="DIGUANYLATE CYCLASE DGCP"/>
    <property type="match status" value="1"/>
</dbReference>
<dbReference type="InterPro" id="IPR035919">
    <property type="entry name" value="EAL_sf"/>
</dbReference>
<dbReference type="Pfam" id="PF13426">
    <property type="entry name" value="PAS_9"/>
    <property type="match status" value="1"/>
</dbReference>
<accession>A0A562IKB0</accession>
<dbReference type="Proteomes" id="UP000319627">
    <property type="component" value="Unassembled WGS sequence"/>
</dbReference>
<reference evidence="7 8" key="1">
    <citation type="submission" date="2019-07" db="EMBL/GenBank/DDBJ databases">
        <title>Genomic Encyclopedia of Type Strains, Phase I: the one thousand microbial genomes (KMG-I) project.</title>
        <authorList>
            <person name="Kyrpides N."/>
        </authorList>
    </citation>
    <scope>NUCLEOTIDE SEQUENCE [LARGE SCALE GENOMIC DNA]</scope>
    <source>
        <strain evidence="7 8">DSM 375</strain>
    </source>
</reference>
<dbReference type="Gene3D" id="3.20.20.450">
    <property type="entry name" value="EAL domain"/>
    <property type="match status" value="1"/>
</dbReference>
<dbReference type="CDD" id="cd01949">
    <property type="entry name" value="GGDEF"/>
    <property type="match status" value="1"/>
</dbReference>
<dbReference type="CDD" id="cd01948">
    <property type="entry name" value="EAL"/>
    <property type="match status" value="1"/>
</dbReference>
<dbReference type="InterPro" id="IPR029016">
    <property type="entry name" value="GAF-like_dom_sf"/>
</dbReference>
<dbReference type="InterPro" id="IPR000014">
    <property type="entry name" value="PAS"/>
</dbReference>
<dbReference type="Gene3D" id="3.30.450.40">
    <property type="match status" value="1"/>
</dbReference>
<feature type="domain" description="PAS" evidence="3">
    <location>
        <begin position="201"/>
        <end position="248"/>
    </location>
</feature>
<dbReference type="Pfam" id="PF00563">
    <property type="entry name" value="EAL"/>
    <property type="match status" value="1"/>
</dbReference>
<name>A0A562IKB0_9GAMM</name>
<evidence type="ECO:0000259" key="5">
    <source>
        <dbReference type="PROSITE" id="PS50883"/>
    </source>
</evidence>
<evidence type="ECO:0000259" key="4">
    <source>
        <dbReference type="PROSITE" id="PS50113"/>
    </source>
</evidence>
<dbReference type="EMBL" id="VLKG01000005">
    <property type="protein sequence ID" value="TWH71380.1"/>
    <property type="molecule type" value="Genomic_DNA"/>
</dbReference>
<dbReference type="InterPro" id="IPR035965">
    <property type="entry name" value="PAS-like_dom_sf"/>
</dbReference>
<dbReference type="Gene3D" id="3.30.450.20">
    <property type="entry name" value="PAS domain"/>
    <property type="match status" value="1"/>
</dbReference>
<dbReference type="SMART" id="SM00086">
    <property type="entry name" value="PAC"/>
    <property type="match status" value="1"/>
</dbReference>
<dbReference type="SMART" id="SM00267">
    <property type="entry name" value="GGDEF"/>
    <property type="match status" value="1"/>
</dbReference>
<dbReference type="GO" id="GO:0071111">
    <property type="term" value="F:cyclic-guanylate-specific phosphodiesterase activity"/>
    <property type="evidence" value="ECO:0007669"/>
    <property type="project" value="UniProtKB-EC"/>
</dbReference>
<evidence type="ECO:0000256" key="2">
    <source>
        <dbReference type="ARBA" id="ARBA00022636"/>
    </source>
</evidence>
<dbReference type="InterPro" id="IPR029787">
    <property type="entry name" value="Nucleotide_cyclase"/>
</dbReference>
<dbReference type="AlphaFoldDB" id="A0A562IKB0"/>
<dbReference type="Pfam" id="PF00990">
    <property type="entry name" value="GGDEF"/>
    <property type="match status" value="1"/>
</dbReference>
<sequence length="752" mass="84777">MEGLDSSLLQGHLVISGGMSEPMVRDPMQQIGRARAQQRLIAQLASRPYGQSSLQEAACLIVRAAVDTCGVSRASLWLIQNGLFLPLARSSRTEEMSSPPLDAHQCPQYWEALNLERVLDVRDAWNDPRTCERLEDFQSRQVMSVLEVGIRNAGALVGVLRLEQMDHQRAWHLDETAFAKELADHFAQLMANQRCLDANHSRHLFQRAIDQTSSACLLIDRSGRIEYANPSFTTITQFTAEEVQGRHLADLPALENLGRILRDAMGSLACNSSWQGEFCSRRKDQTPYWGHLSVSKIFDEQQHLTHYIIIYEDITEARLARQQIERLAYTDSLTGLPNRICFIQQLEARLTHKHDEHLALLLVDVDNFKRINDSFGHNIGDKLLVRLAQRLHSALGLHGFVARFASNEFAILMYETDFESGLALAQQLVCSLDDPICIDDQQINISGSVGLACAPIHGHDPQALLKHAGLALRKAKTNGKNQVQAFSETLNAEAEFRLFLENNLRLALSQNELAVYYQPKVCLRTGRLVGMEALLRWNHPERGMIRPDQFIPVAEETGLIVPIGNWAARQACRMGAHLYHLGMGELHMAINLSPRQFADPDLVDKLRAILQEEQLPPHLLELELTESLLLDATDMTHRKLNEFKAMGITLAMDDFGTGYSSLSYLKKFPIDVIKIDRSFVKDIPDNQDDMEITSAVVAMAHNLRLKVVAEGVETGQQLQFLRRQRCDIGQGYLFDRPIPGPELVAQLQRYQQ</sequence>
<dbReference type="SUPFAM" id="SSF55073">
    <property type="entry name" value="Nucleotide cyclase"/>
    <property type="match status" value="1"/>
</dbReference>
<dbReference type="SMART" id="SM00065">
    <property type="entry name" value="GAF"/>
    <property type="match status" value="1"/>
</dbReference>
<keyword evidence="8" id="KW-1185">Reference proteome</keyword>
<organism evidence="7 8">
    <name type="scientific">Azomonas agilis</name>
    <dbReference type="NCBI Taxonomy" id="116849"/>
    <lineage>
        <taxon>Bacteria</taxon>
        <taxon>Pseudomonadati</taxon>
        <taxon>Pseudomonadota</taxon>
        <taxon>Gammaproteobacteria</taxon>
        <taxon>Pseudomonadales</taxon>
        <taxon>Pseudomonadaceae</taxon>
        <taxon>Azomonas</taxon>
    </lineage>
</organism>
<dbReference type="CDD" id="cd00130">
    <property type="entry name" value="PAS"/>
    <property type="match status" value="1"/>
</dbReference>
<proteinExistence type="predicted"/>
<protein>
    <recommendedName>
        <fullName evidence="1">cyclic-guanylate-specific phosphodiesterase</fullName>
        <ecNumber evidence="1">3.1.4.52</ecNumber>
    </recommendedName>
</protein>
<dbReference type="NCBIfam" id="TIGR00254">
    <property type="entry name" value="GGDEF"/>
    <property type="match status" value="1"/>
</dbReference>
<evidence type="ECO:0000256" key="1">
    <source>
        <dbReference type="ARBA" id="ARBA00012282"/>
    </source>
</evidence>
<dbReference type="InterPro" id="IPR000700">
    <property type="entry name" value="PAS-assoc_C"/>
</dbReference>